<comment type="caution">
    <text evidence="1">The sequence shown here is derived from an EMBL/GenBank/DDBJ whole genome shotgun (WGS) entry which is preliminary data.</text>
</comment>
<sequence>MGCHRLLQKHDMDAGRVCGPPAPSVQSANPTIASLARSSIDCCALLHAIANNSTALPPGSRANSSSCLLPSDARSRCAELLLRLEFAASASFSYELELGVQFGG</sequence>
<dbReference type="AlphaFoldDB" id="A0A8T0HJ16"/>
<evidence type="ECO:0000313" key="2">
    <source>
        <dbReference type="Proteomes" id="UP000822688"/>
    </source>
</evidence>
<dbReference type="Proteomes" id="UP000822688">
    <property type="component" value="Chromosome 6"/>
</dbReference>
<reference evidence="1 2" key="1">
    <citation type="submission" date="2020-06" db="EMBL/GenBank/DDBJ databases">
        <title>WGS assembly of Ceratodon purpureus strain R40.</title>
        <authorList>
            <person name="Carey S.B."/>
            <person name="Jenkins J."/>
            <person name="Shu S."/>
            <person name="Lovell J.T."/>
            <person name="Sreedasyam A."/>
            <person name="Maumus F."/>
            <person name="Tiley G.P."/>
            <person name="Fernandez-Pozo N."/>
            <person name="Barry K."/>
            <person name="Chen C."/>
            <person name="Wang M."/>
            <person name="Lipzen A."/>
            <person name="Daum C."/>
            <person name="Saski C.A."/>
            <person name="Payton A.C."/>
            <person name="Mcbreen J.C."/>
            <person name="Conrad R.E."/>
            <person name="Kollar L.M."/>
            <person name="Olsson S."/>
            <person name="Huttunen S."/>
            <person name="Landis J.B."/>
            <person name="Wickett N.J."/>
            <person name="Johnson M.G."/>
            <person name="Rensing S.A."/>
            <person name="Grimwood J."/>
            <person name="Schmutz J."/>
            <person name="Mcdaniel S.F."/>
        </authorList>
    </citation>
    <scope>NUCLEOTIDE SEQUENCE [LARGE SCALE GENOMIC DNA]</scope>
    <source>
        <strain evidence="1 2">R40</strain>
    </source>
</reference>
<protein>
    <submittedName>
        <fullName evidence="1">Uncharacterized protein</fullName>
    </submittedName>
</protein>
<gene>
    <name evidence="1" type="ORF">KC19_6G177800</name>
</gene>
<name>A0A8T0HJ16_CERPU</name>
<dbReference type="EMBL" id="CM026427">
    <property type="protein sequence ID" value="KAG0570652.1"/>
    <property type="molecule type" value="Genomic_DNA"/>
</dbReference>
<accession>A0A8T0HJ16</accession>
<keyword evidence="2" id="KW-1185">Reference proteome</keyword>
<proteinExistence type="predicted"/>
<evidence type="ECO:0000313" key="1">
    <source>
        <dbReference type="EMBL" id="KAG0570652.1"/>
    </source>
</evidence>
<organism evidence="1 2">
    <name type="scientific">Ceratodon purpureus</name>
    <name type="common">Fire moss</name>
    <name type="synonym">Dicranum purpureum</name>
    <dbReference type="NCBI Taxonomy" id="3225"/>
    <lineage>
        <taxon>Eukaryota</taxon>
        <taxon>Viridiplantae</taxon>
        <taxon>Streptophyta</taxon>
        <taxon>Embryophyta</taxon>
        <taxon>Bryophyta</taxon>
        <taxon>Bryophytina</taxon>
        <taxon>Bryopsida</taxon>
        <taxon>Dicranidae</taxon>
        <taxon>Pseudoditrichales</taxon>
        <taxon>Ditrichaceae</taxon>
        <taxon>Ceratodon</taxon>
    </lineage>
</organism>